<organism evidence="1 2">
    <name type="scientific">Nocardioides panacis</name>
    <dbReference type="NCBI Taxonomy" id="2849501"/>
    <lineage>
        <taxon>Bacteria</taxon>
        <taxon>Bacillati</taxon>
        <taxon>Actinomycetota</taxon>
        <taxon>Actinomycetes</taxon>
        <taxon>Propionibacteriales</taxon>
        <taxon>Nocardioidaceae</taxon>
        <taxon>Nocardioides</taxon>
    </lineage>
</organism>
<gene>
    <name evidence="1" type="ORF">KRR39_14455</name>
</gene>
<protein>
    <recommendedName>
        <fullName evidence="3">SAF domain-containing protein</fullName>
    </recommendedName>
</protein>
<dbReference type="RefSeq" id="WP_216937908.1">
    <property type="nucleotide sequence ID" value="NZ_CP077062.1"/>
</dbReference>
<dbReference type="EMBL" id="CP077062">
    <property type="protein sequence ID" value="QWZ06738.1"/>
    <property type="molecule type" value="Genomic_DNA"/>
</dbReference>
<accession>A0A975SWQ8</accession>
<dbReference type="KEGG" id="nps:KRR39_14455"/>
<proteinExistence type="predicted"/>
<sequence length="115" mass="11393">MPRAALGGAGSVPLTEVPLSVASDAVPATVRVGSVVDVWVTPDAAGAAEGRGAAPARAALVFDDVSVVSVPRTGSSLGPTATRQVIVGVEEDQQVRLPLSLAALAGGTVLLTARR</sequence>
<reference evidence="1" key="1">
    <citation type="submission" date="2021-06" db="EMBL/GenBank/DDBJ databases">
        <title>Complete genome sequence of Nocardioides sp. G188.</title>
        <authorList>
            <person name="Im W.-T."/>
        </authorList>
    </citation>
    <scope>NUCLEOTIDE SEQUENCE</scope>
    <source>
        <strain evidence="1">G188</strain>
    </source>
</reference>
<evidence type="ECO:0000313" key="1">
    <source>
        <dbReference type="EMBL" id="QWZ06738.1"/>
    </source>
</evidence>
<name>A0A975SWQ8_9ACTN</name>
<keyword evidence="2" id="KW-1185">Reference proteome</keyword>
<evidence type="ECO:0000313" key="2">
    <source>
        <dbReference type="Proteomes" id="UP000683575"/>
    </source>
</evidence>
<dbReference type="AlphaFoldDB" id="A0A975SWQ8"/>
<dbReference type="Proteomes" id="UP000683575">
    <property type="component" value="Chromosome"/>
</dbReference>
<evidence type="ECO:0008006" key="3">
    <source>
        <dbReference type="Google" id="ProtNLM"/>
    </source>
</evidence>